<dbReference type="PROSITE" id="PS00141">
    <property type="entry name" value="ASP_PROTEASE"/>
    <property type="match status" value="1"/>
</dbReference>
<keyword evidence="7 13" id="KW-0064">Aspartyl protease</keyword>
<evidence type="ECO:0000256" key="4">
    <source>
        <dbReference type="ARBA" id="ARBA00022622"/>
    </source>
</evidence>
<dbReference type="InterPro" id="IPR001461">
    <property type="entry name" value="Aspartic_peptidase_A1"/>
</dbReference>
<keyword evidence="11" id="KW-0449">Lipoprotein</keyword>
<feature type="active site" evidence="12">
    <location>
        <position position="127"/>
    </location>
</feature>
<evidence type="ECO:0000256" key="9">
    <source>
        <dbReference type="ARBA" id="ARBA00023136"/>
    </source>
</evidence>
<evidence type="ECO:0000256" key="12">
    <source>
        <dbReference type="PIRSR" id="PIRSR601461-1"/>
    </source>
</evidence>
<dbReference type="PANTHER" id="PTHR13683">
    <property type="entry name" value="ASPARTYL PROTEASES"/>
    <property type="match status" value="1"/>
</dbReference>
<dbReference type="InterPro" id="IPR001969">
    <property type="entry name" value="Aspartic_peptidase_AS"/>
</dbReference>
<keyword evidence="8 13" id="KW-0378">Hydrolase</keyword>
<dbReference type="EMBL" id="OIVN01006108">
    <property type="protein sequence ID" value="SPD25233.1"/>
    <property type="molecule type" value="Genomic_DNA"/>
</dbReference>
<keyword evidence="9" id="KW-0472">Membrane</keyword>
<sequence>MANRAVLLVFIVYLMVVVGSAGAVNLSLKLIHRFSDEAKALWLSRSANLNVNVDEKWWPKRNSLKNLELLFNNDLKKRQRMELSSHYDLLFPSQGSKTLFFGNDFDWLHYTWIDIGTPNVSFLVALDAGSDLLWVPCDCIQCAPLSASYYSNMLDRDLSEYRPSLSNTSKNLPCSHHLCKQNTNCEGPDEKEPCSYIAEYNSENTSSSGFLVEDKLHLASVSDNATQNHVQASVILGCGRKQSGGYLTGAAPDGVMGLGPGDLSVPSLLAKAGLVRNSFSICFDENDSGRILFGDEGDATQKSTPFLPIVGKYDAYFVGLEHYCVGSFCLKLTQFQALVDSGTSFTYLPTEFDKQVNATRIDIPNSIFEYCYNASSQELHSVPSMRLIFTMNQSFLIHNPLYTVPVNQAFSLFCLTLLRSEYDYGIFGHNFMMGYRMVFDRENLKLGWSKSDCQDINSKQGHLKPPPNDGSPNPLPTTQQQSIPNTNAVPPAVAGRTSSKPSVAVPQQIPSWLCLMSSLVLLVFCLPVI</sequence>
<feature type="domain" description="Peptidase A1" evidence="16">
    <location>
        <begin position="109"/>
        <end position="449"/>
    </location>
</feature>
<evidence type="ECO:0000256" key="7">
    <source>
        <dbReference type="ARBA" id="ARBA00022750"/>
    </source>
</evidence>
<dbReference type="InterPro" id="IPR032861">
    <property type="entry name" value="TAXi_N"/>
</dbReference>
<feature type="compositionally biased region" description="Polar residues" evidence="14">
    <location>
        <begin position="477"/>
        <end position="488"/>
    </location>
</feature>
<dbReference type="AlphaFoldDB" id="A0A2N9IMC3"/>
<name>A0A2N9IMC3_FAGSY</name>
<evidence type="ECO:0000313" key="17">
    <source>
        <dbReference type="EMBL" id="SPD25233.1"/>
    </source>
</evidence>
<dbReference type="PRINTS" id="PR00792">
    <property type="entry name" value="PEPSIN"/>
</dbReference>
<reference evidence="17" key="1">
    <citation type="submission" date="2018-02" db="EMBL/GenBank/DDBJ databases">
        <authorList>
            <person name="Cohen D.B."/>
            <person name="Kent A.D."/>
        </authorList>
    </citation>
    <scope>NUCLEOTIDE SEQUENCE</scope>
</reference>
<keyword evidence="6 15" id="KW-0732">Signal</keyword>
<organism evidence="17">
    <name type="scientific">Fagus sylvatica</name>
    <name type="common">Beechnut</name>
    <dbReference type="NCBI Taxonomy" id="28930"/>
    <lineage>
        <taxon>Eukaryota</taxon>
        <taxon>Viridiplantae</taxon>
        <taxon>Streptophyta</taxon>
        <taxon>Embryophyta</taxon>
        <taxon>Tracheophyta</taxon>
        <taxon>Spermatophyta</taxon>
        <taxon>Magnoliopsida</taxon>
        <taxon>eudicotyledons</taxon>
        <taxon>Gunneridae</taxon>
        <taxon>Pentapetalae</taxon>
        <taxon>rosids</taxon>
        <taxon>fabids</taxon>
        <taxon>Fagales</taxon>
        <taxon>Fagaceae</taxon>
        <taxon>Fagus</taxon>
    </lineage>
</organism>
<dbReference type="InterPro" id="IPR032799">
    <property type="entry name" value="TAXi_C"/>
</dbReference>
<protein>
    <recommendedName>
        <fullName evidence="16">Peptidase A1 domain-containing protein</fullName>
    </recommendedName>
</protein>
<dbReference type="InterPro" id="IPR033121">
    <property type="entry name" value="PEPTIDASE_A1"/>
</dbReference>
<dbReference type="SUPFAM" id="SSF50630">
    <property type="entry name" value="Acid proteases"/>
    <property type="match status" value="1"/>
</dbReference>
<evidence type="ECO:0000256" key="15">
    <source>
        <dbReference type="SAM" id="SignalP"/>
    </source>
</evidence>
<keyword evidence="4" id="KW-0336">GPI-anchor</keyword>
<evidence type="ECO:0000256" key="13">
    <source>
        <dbReference type="RuleBase" id="RU000454"/>
    </source>
</evidence>
<evidence type="ECO:0000256" key="14">
    <source>
        <dbReference type="SAM" id="MobiDB-lite"/>
    </source>
</evidence>
<feature type="active site" evidence="12">
    <location>
        <position position="340"/>
    </location>
</feature>
<dbReference type="GO" id="GO:0005886">
    <property type="term" value="C:plasma membrane"/>
    <property type="evidence" value="ECO:0007669"/>
    <property type="project" value="UniProtKB-SubCell"/>
</dbReference>
<evidence type="ECO:0000256" key="2">
    <source>
        <dbReference type="ARBA" id="ARBA00007447"/>
    </source>
</evidence>
<evidence type="ECO:0000256" key="10">
    <source>
        <dbReference type="ARBA" id="ARBA00023180"/>
    </source>
</evidence>
<dbReference type="FunFam" id="2.40.70.10:FF:000014">
    <property type="entry name" value="Aspartyl protease family protein 1"/>
    <property type="match status" value="1"/>
</dbReference>
<evidence type="ECO:0000256" key="5">
    <source>
        <dbReference type="ARBA" id="ARBA00022670"/>
    </source>
</evidence>
<proteinExistence type="inferred from homology"/>
<evidence type="ECO:0000256" key="6">
    <source>
        <dbReference type="ARBA" id="ARBA00022729"/>
    </source>
</evidence>
<dbReference type="GO" id="GO:0098552">
    <property type="term" value="C:side of membrane"/>
    <property type="evidence" value="ECO:0007669"/>
    <property type="project" value="UniProtKB-KW"/>
</dbReference>
<dbReference type="GO" id="GO:0004190">
    <property type="term" value="F:aspartic-type endopeptidase activity"/>
    <property type="evidence" value="ECO:0007669"/>
    <property type="project" value="UniProtKB-KW"/>
</dbReference>
<feature type="chain" id="PRO_5014983794" description="Peptidase A1 domain-containing protein" evidence="15">
    <location>
        <begin position="24"/>
        <end position="529"/>
    </location>
</feature>
<evidence type="ECO:0000259" key="16">
    <source>
        <dbReference type="PROSITE" id="PS51767"/>
    </source>
</evidence>
<feature type="region of interest" description="Disordered" evidence="14">
    <location>
        <begin position="457"/>
        <end position="500"/>
    </location>
</feature>
<dbReference type="GO" id="GO:0006508">
    <property type="term" value="P:proteolysis"/>
    <property type="evidence" value="ECO:0007669"/>
    <property type="project" value="UniProtKB-KW"/>
</dbReference>
<feature type="compositionally biased region" description="Pro residues" evidence="14">
    <location>
        <begin position="464"/>
        <end position="475"/>
    </location>
</feature>
<accession>A0A2N9IMC3</accession>
<keyword evidence="3" id="KW-1003">Cell membrane</keyword>
<dbReference type="PANTHER" id="PTHR13683:SF339">
    <property type="entry name" value="PEPTIDASE A1 DOMAIN-CONTAINING PROTEIN"/>
    <property type="match status" value="1"/>
</dbReference>
<evidence type="ECO:0000256" key="8">
    <source>
        <dbReference type="ARBA" id="ARBA00022801"/>
    </source>
</evidence>
<keyword evidence="10" id="KW-0325">Glycoprotein</keyword>
<comment type="similarity">
    <text evidence="2 13">Belongs to the peptidase A1 family.</text>
</comment>
<dbReference type="InterPro" id="IPR021109">
    <property type="entry name" value="Peptidase_aspartic_dom_sf"/>
</dbReference>
<evidence type="ECO:0000256" key="1">
    <source>
        <dbReference type="ARBA" id="ARBA00004609"/>
    </source>
</evidence>
<evidence type="ECO:0000256" key="3">
    <source>
        <dbReference type="ARBA" id="ARBA00022475"/>
    </source>
</evidence>
<keyword evidence="5 13" id="KW-0645">Protease</keyword>
<gene>
    <name evidence="17" type="ORF">FSB_LOCUS53115</name>
</gene>
<evidence type="ECO:0000256" key="11">
    <source>
        <dbReference type="ARBA" id="ARBA00023288"/>
    </source>
</evidence>
<dbReference type="PROSITE" id="PS51767">
    <property type="entry name" value="PEPTIDASE_A1"/>
    <property type="match status" value="1"/>
</dbReference>
<feature type="signal peptide" evidence="15">
    <location>
        <begin position="1"/>
        <end position="23"/>
    </location>
</feature>
<dbReference type="Pfam" id="PF14543">
    <property type="entry name" value="TAXi_N"/>
    <property type="match status" value="1"/>
</dbReference>
<comment type="subcellular location">
    <subcellularLocation>
        <location evidence="1">Cell membrane</location>
        <topology evidence="1">Lipid-anchor</topology>
        <topology evidence="1">GPI-anchor</topology>
    </subcellularLocation>
</comment>
<dbReference type="FunFam" id="2.40.70.10:FF:000012">
    <property type="entry name" value="Aspartyl protease family protein 1"/>
    <property type="match status" value="1"/>
</dbReference>
<dbReference type="Gene3D" id="2.40.70.10">
    <property type="entry name" value="Acid Proteases"/>
    <property type="match status" value="2"/>
</dbReference>
<dbReference type="Pfam" id="PF14541">
    <property type="entry name" value="TAXi_C"/>
    <property type="match status" value="1"/>
</dbReference>